<geneLocation type="plasmid" evidence="1 2">
    <name>unnamed1</name>
</geneLocation>
<reference evidence="1 2" key="1">
    <citation type="submission" date="2017-07" db="EMBL/GenBank/DDBJ databases">
        <title>Phylogenetic study on the rhizospheric bacterium Ochrobactrum sp. A44.</title>
        <authorList>
            <person name="Krzyzanowska D.M."/>
            <person name="Ossowicki A."/>
            <person name="Rajewska M."/>
            <person name="Maciag T."/>
            <person name="Kaczynski Z."/>
            <person name="Czerwicka M."/>
            <person name="Jafra S."/>
        </authorList>
    </citation>
    <scope>NUCLEOTIDE SEQUENCE [LARGE SCALE GENOMIC DNA]</scope>
    <source>
        <strain evidence="1 2">A44</strain>
        <plasmid evidence="1 2">unnamed1</plasmid>
    </source>
</reference>
<evidence type="ECO:0000313" key="1">
    <source>
        <dbReference type="EMBL" id="ASV88650.1"/>
    </source>
</evidence>
<accession>A0A248UQ20</accession>
<protein>
    <submittedName>
        <fullName evidence="1">Putative large secreted domain protein</fullName>
    </submittedName>
</protein>
<evidence type="ECO:0000313" key="2">
    <source>
        <dbReference type="Proteomes" id="UP000215256"/>
    </source>
</evidence>
<dbReference type="KEGG" id="och:CES85_3720"/>
<gene>
    <name evidence="1" type="ORF">CES85_3720</name>
</gene>
<keyword evidence="1" id="KW-0614">Plasmid</keyword>
<dbReference type="EMBL" id="CP022605">
    <property type="protein sequence ID" value="ASV88650.1"/>
    <property type="molecule type" value="Genomic_DNA"/>
</dbReference>
<proteinExistence type="predicted"/>
<dbReference type="AlphaFoldDB" id="A0A248UQ20"/>
<name>A0A248UQ20_9HYPH</name>
<dbReference type="Proteomes" id="UP000215256">
    <property type="component" value="Plasmid unnamed1"/>
</dbReference>
<sequence>MRYNPVTEEFGVVSSSGDIRTYYRPDPTVHGWPTNLDYFNDQ</sequence>
<organism evidence="1 2">
    <name type="scientific">Ochrobactrum quorumnocens</name>
    <dbReference type="NCBI Taxonomy" id="271865"/>
    <lineage>
        <taxon>Bacteria</taxon>
        <taxon>Pseudomonadati</taxon>
        <taxon>Pseudomonadota</taxon>
        <taxon>Alphaproteobacteria</taxon>
        <taxon>Hyphomicrobiales</taxon>
        <taxon>Brucellaceae</taxon>
        <taxon>Brucella/Ochrobactrum group</taxon>
        <taxon>Ochrobactrum</taxon>
    </lineage>
</organism>